<dbReference type="InterPro" id="IPR036259">
    <property type="entry name" value="MFS_trans_sf"/>
</dbReference>
<comment type="caution">
    <text evidence="2">The sequence shown here is derived from an EMBL/GenBank/DDBJ whole genome shotgun (WGS) entry which is preliminary data.</text>
</comment>
<reference evidence="2" key="1">
    <citation type="journal article" date="2023" name="Mol. Phylogenet. Evol.">
        <title>Genome-scale phylogeny and comparative genomics of the fungal order Sordariales.</title>
        <authorList>
            <person name="Hensen N."/>
            <person name="Bonometti L."/>
            <person name="Westerberg I."/>
            <person name="Brannstrom I.O."/>
            <person name="Guillou S."/>
            <person name="Cros-Aarteil S."/>
            <person name="Calhoun S."/>
            <person name="Haridas S."/>
            <person name="Kuo A."/>
            <person name="Mondo S."/>
            <person name="Pangilinan J."/>
            <person name="Riley R."/>
            <person name="LaButti K."/>
            <person name="Andreopoulos B."/>
            <person name="Lipzen A."/>
            <person name="Chen C."/>
            <person name="Yan M."/>
            <person name="Daum C."/>
            <person name="Ng V."/>
            <person name="Clum A."/>
            <person name="Steindorff A."/>
            <person name="Ohm R.A."/>
            <person name="Martin F."/>
            <person name="Silar P."/>
            <person name="Natvig D.O."/>
            <person name="Lalanne C."/>
            <person name="Gautier V."/>
            <person name="Ament-Velasquez S.L."/>
            <person name="Kruys A."/>
            <person name="Hutchinson M.I."/>
            <person name="Powell A.J."/>
            <person name="Barry K."/>
            <person name="Miller A.N."/>
            <person name="Grigoriev I.V."/>
            <person name="Debuchy R."/>
            <person name="Gladieux P."/>
            <person name="Hiltunen Thoren M."/>
            <person name="Johannesson H."/>
        </authorList>
    </citation>
    <scope>NUCLEOTIDE SEQUENCE</scope>
    <source>
        <strain evidence="2">PSN324</strain>
    </source>
</reference>
<reference evidence="2" key="2">
    <citation type="submission" date="2023-06" db="EMBL/GenBank/DDBJ databases">
        <authorList>
            <consortium name="Lawrence Berkeley National Laboratory"/>
            <person name="Mondo S.J."/>
            <person name="Hensen N."/>
            <person name="Bonometti L."/>
            <person name="Westerberg I."/>
            <person name="Brannstrom I.O."/>
            <person name="Guillou S."/>
            <person name="Cros-Aarteil S."/>
            <person name="Calhoun S."/>
            <person name="Haridas S."/>
            <person name="Kuo A."/>
            <person name="Pangilinan J."/>
            <person name="Riley R."/>
            <person name="Labutti K."/>
            <person name="Andreopoulos B."/>
            <person name="Lipzen A."/>
            <person name="Chen C."/>
            <person name="Yanf M."/>
            <person name="Daum C."/>
            <person name="Ng V."/>
            <person name="Clum A."/>
            <person name="Steindorff A."/>
            <person name="Ohm R."/>
            <person name="Martin F."/>
            <person name="Silar P."/>
            <person name="Natvig D."/>
            <person name="Lalanne C."/>
            <person name="Gautier V."/>
            <person name="Ament-Velasquez S.L."/>
            <person name="Kruys A."/>
            <person name="Hutchinson M.I."/>
            <person name="Powell A.J."/>
            <person name="Barry K."/>
            <person name="Miller A.N."/>
            <person name="Grigoriev I.V."/>
            <person name="Debuchy R."/>
            <person name="Gladieux P."/>
            <person name="Thoren M.H."/>
            <person name="Johannesson H."/>
        </authorList>
    </citation>
    <scope>NUCLEOTIDE SEQUENCE</scope>
    <source>
        <strain evidence="2">PSN324</strain>
    </source>
</reference>
<proteinExistence type="predicted"/>
<dbReference type="Gene3D" id="1.20.1250.20">
    <property type="entry name" value="MFS general substrate transporter like domains"/>
    <property type="match status" value="1"/>
</dbReference>
<evidence type="ECO:0000313" key="3">
    <source>
        <dbReference type="Proteomes" id="UP001321749"/>
    </source>
</evidence>
<evidence type="ECO:0000256" key="1">
    <source>
        <dbReference type="SAM" id="SignalP"/>
    </source>
</evidence>
<accession>A0AAV9HIU3</accession>
<keyword evidence="3" id="KW-1185">Reference proteome</keyword>
<dbReference type="EMBL" id="MU865007">
    <property type="protein sequence ID" value="KAK4460623.1"/>
    <property type="molecule type" value="Genomic_DNA"/>
</dbReference>
<dbReference type="AlphaFoldDB" id="A0AAV9HIU3"/>
<evidence type="ECO:0000313" key="2">
    <source>
        <dbReference type="EMBL" id="KAK4460623.1"/>
    </source>
</evidence>
<sequence length="72" mass="8442">MLFYTIWDLFELAFVWFFYVETKGPTLEDIARIFDGDGAVAHIDMHEVQKDIYQNAPDRFGDEDDRLPGRAL</sequence>
<feature type="chain" id="PRO_5043743026" evidence="1">
    <location>
        <begin position="23"/>
        <end position="72"/>
    </location>
</feature>
<keyword evidence="1" id="KW-0732">Signal</keyword>
<gene>
    <name evidence="2" type="ORF">QBC42DRAFT_288279</name>
</gene>
<protein>
    <submittedName>
        <fullName evidence="2">Uncharacterized protein</fullName>
    </submittedName>
</protein>
<name>A0AAV9HIU3_9PEZI</name>
<organism evidence="2 3">
    <name type="scientific">Cladorrhinum samala</name>
    <dbReference type="NCBI Taxonomy" id="585594"/>
    <lineage>
        <taxon>Eukaryota</taxon>
        <taxon>Fungi</taxon>
        <taxon>Dikarya</taxon>
        <taxon>Ascomycota</taxon>
        <taxon>Pezizomycotina</taxon>
        <taxon>Sordariomycetes</taxon>
        <taxon>Sordariomycetidae</taxon>
        <taxon>Sordariales</taxon>
        <taxon>Podosporaceae</taxon>
        <taxon>Cladorrhinum</taxon>
    </lineage>
</organism>
<feature type="signal peptide" evidence="1">
    <location>
        <begin position="1"/>
        <end position="22"/>
    </location>
</feature>
<dbReference type="Proteomes" id="UP001321749">
    <property type="component" value="Unassembled WGS sequence"/>
</dbReference>